<dbReference type="GO" id="GO:0003755">
    <property type="term" value="F:peptidyl-prolyl cis-trans isomerase activity"/>
    <property type="evidence" value="ECO:0007669"/>
    <property type="project" value="UniProtKB-KW"/>
</dbReference>
<dbReference type="EC" id="5.2.1.8" evidence="3"/>
<comment type="catalytic activity">
    <reaction evidence="1">
        <text>[protein]-peptidylproline (omega=180) = [protein]-peptidylproline (omega=0)</text>
        <dbReference type="Rhea" id="RHEA:16237"/>
        <dbReference type="Rhea" id="RHEA-COMP:10747"/>
        <dbReference type="Rhea" id="RHEA-COMP:10748"/>
        <dbReference type="ChEBI" id="CHEBI:83833"/>
        <dbReference type="ChEBI" id="CHEBI:83834"/>
        <dbReference type="EC" id="5.2.1.8"/>
    </reaction>
</comment>
<keyword evidence="4" id="KW-0413">Isomerase</keyword>
<evidence type="ECO:0000256" key="4">
    <source>
        <dbReference type="ARBA" id="ARBA00023110"/>
    </source>
</evidence>
<dbReference type="SUPFAM" id="SSF54534">
    <property type="entry name" value="FKBP-like"/>
    <property type="match status" value="1"/>
</dbReference>
<reference evidence="6 7" key="1">
    <citation type="journal article" date="2012" name="J. Bacteriol.">
        <title>Complete genome sequences of Methylophaga sp. strain JAM1 and Methylophaga sp. strain JAM7.</title>
        <authorList>
            <person name="Villeneuve C."/>
            <person name="Martineau C."/>
            <person name="Mauffrey F."/>
            <person name="Villemur R."/>
        </authorList>
    </citation>
    <scope>NUCLEOTIDE SEQUENCE [LARGE SCALE GENOMIC DNA]</scope>
    <source>
        <strain evidence="6 7">JAM1</strain>
    </source>
</reference>
<evidence type="ECO:0000313" key="6">
    <source>
        <dbReference type="EMBL" id="AFI83329.1"/>
    </source>
</evidence>
<feature type="domain" description="PpiC" evidence="5">
    <location>
        <begin position="95"/>
        <end position="196"/>
    </location>
</feature>
<dbReference type="STRING" id="754476.Q7A_480"/>
<dbReference type="PROSITE" id="PS50198">
    <property type="entry name" value="PPIC_PPIASE_2"/>
    <property type="match status" value="1"/>
</dbReference>
<keyword evidence="7" id="KW-1185">Reference proteome</keyword>
<dbReference type="Proteomes" id="UP000009144">
    <property type="component" value="Chromosome"/>
</dbReference>
<dbReference type="KEGG" id="mej:Q7A_480"/>
<dbReference type="OrthoDB" id="9769613at2"/>
<reference evidence="6 7" key="2">
    <citation type="journal article" date="2013" name="Int. J. Syst. Evol. Microbiol.">
        <title>Methylophaga nitratireducenticrescens sp. nov. and Methylophaga frappieri sp. nov., isolated from the biofilm of the methanol-fed denitrification system treating the seawater at the Montreal Biodome.</title>
        <authorList>
            <person name="Villeneuve C."/>
            <person name="Martineau C."/>
            <person name="Mauffrey F."/>
            <person name="Villemur R."/>
        </authorList>
    </citation>
    <scope>NUCLEOTIDE SEQUENCE [LARGE SCALE GENOMIC DNA]</scope>
    <source>
        <strain evidence="6 7">JAM1</strain>
    </source>
</reference>
<proteinExistence type="inferred from homology"/>
<dbReference type="Pfam" id="PF13616">
    <property type="entry name" value="Rotamase_3"/>
    <property type="match status" value="1"/>
</dbReference>
<sequence length="252" mass="28281">MIKVNNVEISDSAVLAEMQYHPAASHDAAFHKAAQCLVIAEVMRQQAIACGISTEDYQGTDYIDELIDIEVEVPQASQDECYQYYQANPDKFCTSPLIAARHILIAAHPEDPQAREEALNLSESLINKITLHPESFGDLAKQYSHCDSAKHDGQLGQLSRGQTVSEFERQVFAAPLGLIPRPVETRFGFHVVWVDQHIDGELLPYEHVVKQISEYLDNRVQHKAYAQYIEYLLSEAEIEGIEIDVSGSPLMQ</sequence>
<accession>I1XG10</accession>
<dbReference type="Gene3D" id="3.10.50.40">
    <property type="match status" value="1"/>
</dbReference>
<dbReference type="PANTHER" id="PTHR47245:SF2">
    <property type="entry name" value="PEPTIDYL-PROLYL CIS-TRANS ISOMERASE HP_0175-RELATED"/>
    <property type="match status" value="1"/>
</dbReference>
<dbReference type="HOGENOM" id="CLU_034646_9_1_6"/>
<evidence type="ECO:0000259" key="5">
    <source>
        <dbReference type="PROSITE" id="PS50198"/>
    </source>
</evidence>
<organism evidence="6 7">
    <name type="scientific">Methylophaga nitratireducenticrescens</name>
    <dbReference type="NCBI Taxonomy" id="754476"/>
    <lineage>
        <taxon>Bacteria</taxon>
        <taxon>Pseudomonadati</taxon>
        <taxon>Pseudomonadota</taxon>
        <taxon>Gammaproteobacteria</taxon>
        <taxon>Thiotrichales</taxon>
        <taxon>Piscirickettsiaceae</taxon>
        <taxon>Methylophaga</taxon>
    </lineage>
</organism>
<evidence type="ECO:0000256" key="2">
    <source>
        <dbReference type="ARBA" id="ARBA00007656"/>
    </source>
</evidence>
<dbReference type="eggNOG" id="COG0760">
    <property type="taxonomic scope" value="Bacteria"/>
</dbReference>
<keyword evidence="4" id="KW-0697">Rotamase</keyword>
<evidence type="ECO:0000256" key="3">
    <source>
        <dbReference type="ARBA" id="ARBA00013194"/>
    </source>
</evidence>
<dbReference type="InterPro" id="IPR000297">
    <property type="entry name" value="PPIase_PpiC"/>
</dbReference>
<dbReference type="AlphaFoldDB" id="I1XG10"/>
<evidence type="ECO:0000313" key="7">
    <source>
        <dbReference type="Proteomes" id="UP000009144"/>
    </source>
</evidence>
<dbReference type="PANTHER" id="PTHR47245">
    <property type="entry name" value="PEPTIDYLPROLYL ISOMERASE"/>
    <property type="match status" value="1"/>
</dbReference>
<dbReference type="RefSeq" id="WP_014705704.1">
    <property type="nucleotide sequence ID" value="NC_017857.3"/>
</dbReference>
<dbReference type="InterPro" id="IPR046357">
    <property type="entry name" value="PPIase_dom_sf"/>
</dbReference>
<protein>
    <recommendedName>
        <fullName evidence="3">peptidylprolyl isomerase</fullName>
        <ecNumber evidence="3">5.2.1.8</ecNumber>
    </recommendedName>
</protein>
<dbReference type="EMBL" id="CP003390">
    <property type="protein sequence ID" value="AFI83329.1"/>
    <property type="molecule type" value="Genomic_DNA"/>
</dbReference>
<dbReference type="InterPro" id="IPR050245">
    <property type="entry name" value="PrsA_foldase"/>
</dbReference>
<gene>
    <name evidence="6" type="ordered locus">Q7A_480</name>
</gene>
<name>I1XG10_METNJ</name>
<evidence type="ECO:0000256" key="1">
    <source>
        <dbReference type="ARBA" id="ARBA00000971"/>
    </source>
</evidence>
<dbReference type="PATRIC" id="fig|754476.3.peg.475"/>
<comment type="similarity">
    <text evidence="2">Belongs to the PpiC/parvulin rotamase family.</text>
</comment>